<protein>
    <recommendedName>
        <fullName evidence="3">Copper chaperone PCu(A)C</fullName>
    </recommendedName>
</protein>
<dbReference type="SUPFAM" id="SSF110087">
    <property type="entry name" value="DR1885-like metal-binding protein"/>
    <property type="match status" value="1"/>
</dbReference>
<accession>A8DWL5</accession>
<dbReference type="Proteomes" id="UP000001593">
    <property type="component" value="Unassembled WGS sequence"/>
</dbReference>
<gene>
    <name evidence="1" type="ORF">NEMVEDRAFT_v1g226037</name>
</gene>
<organism evidence="1 2">
    <name type="scientific">Nematostella vectensis</name>
    <name type="common">Starlet sea anemone</name>
    <dbReference type="NCBI Taxonomy" id="45351"/>
    <lineage>
        <taxon>Eukaryota</taxon>
        <taxon>Metazoa</taxon>
        <taxon>Cnidaria</taxon>
        <taxon>Anthozoa</taxon>
        <taxon>Hexacorallia</taxon>
        <taxon>Actiniaria</taxon>
        <taxon>Edwardsiidae</taxon>
        <taxon>Nematostella</taxon>
    </lineage>
</organism>
<dbReference type="KEGG" id="nve:5495641"/>
<dbReference type="PANTHER" id="PTHR36302">
    <property type="entry name" value="BLR7088 PROTEIN"/>
    <property type="match status" value="1"/>
</dbReference>
<evidence type="ECO:0000313" key="1">
    <source>
        <dbReference type="EMBL" id="EDO25394.1"/>
    </source>
</evidence>
<sequence length="131" mass="14748">MAPSQIAAREIDAAAAINVSDAYVRETPPTKNVTAAFMQLRNDSSLLRKLVRVESELTERVELHKTSHRNGMMSMQQVDEIAIYAHNQEQLKPGGYHIMLFDLQEPLIQGNKITLRLVFDDNSTTEIDVPV</sequence>
<reference evidence="1 2" key="1">
    <citation type="journal article" date="2007" name="Science">
        <title>Sea anemone genome reveals ancestral eumetazoan gene repertoire and genomic organization.</title>
        <authorList>
            <person name="Putnam N.H."/>
            <person name="Srivastava M."/>
            <person name="Hellsten U."/>
            <person name="Dirks B."/>
            <person name="Chapman J."/>
            <person name="Salamov A."/>
            <person name="Terry A."/>
            <person name="Shapiro H."/>
            <person name="Lindquist E."/>
            <person name="Kapitonov V.V."/>
            <person name="Jurka J."/>
            <person name="Genikhovich G."/>
            <person name="Grigoriev I.V."/>
            <person name="Lucas S.M."/>
            <person name="Steele R.E."/>
            <person name="Finnerty J.R."/>
            <person name="Technau U."/>
            <person name="Martindale M.Q."/>
            <person name="Rokhsar D.S."/>
        </authorList>
    </citation>
    <scope>NUCLEOTIDE SEQUENCE [LARGE SCALE GENOMIC DNA]</scope>
    <source>
        <strain evidence="2">CH2 X CH6</strain>
    </source>
</reference>
<evidence type="ECO:0000313" key="2">
    <source>
        <dbReference type="Proteomes" id="UP000001593"/>
    </source>
</evidence>
<dbReference type="AlphaFoldDB" id="A8DWL5"/>
<dbReference type="InterPro" id="IPR036182">
    <property type="entry name" value="PCuAC_sf"/>
</dbReference>
<dbReference type="PANTHER" id="PTHR36302:SF1">
    <property type="entry name" value="COPPER CHAPERONE PCU(A)C"/>
    <property type="match status" value="1"/>
</dbReference>
<name>A8DWL5_NEMVE</name>
<dbReference type="InParanoid" id="A8DWL5"/>
<dbReference type="EMBL" id="DS479853">
    <property type="protein sequence ID" value="EDO25394.1"/>
    <property type="molecule type" value="Genomic_DNA"/>
</dbReference>
<keyword evidence="2" id="KW-1185">Reference proteome</keyword>
<dbReference type="Pfam" id="PF04314">
    <property type="entry name" value="PCuAC"/>
    <property type="match status" value="1"/>
</dbReference>
<proteinExistence type="predicted"/>
<dbReference type="InterPro" id="IPR007410">
    <property type="entry name" value="LpqE-like"/>
</dbReference>
<evidence type="ECO:0008006" key="3">
    <source>
        <dbReference type="Google" id="ProtNLM"/>
    </source>
</evidence>
<dbReference type="HOGENOM" id="CLU_100939_1_2_1"/>
<dbReference type="InterPro" id="IPR058248">
    <property type="entry name" value="Lxx211020-like"/>
</dbReference>
<dbReference type="Gene3D" id="2.60.40.1890">
    <property type="entry name" value="PCu(A)C copper chaperone"/>
    <property type="match status" value="1"/>
</dbReference>
<feature type="non-terminal residue" evidence="1">
    <location>
        <position position="131"/>
    </location>
</feature>